<dbReference type="GeneID" id="23860717"/>
<dbReference type="EMBL" id="FN554972">
    <property type="protein sequence ID" value="CBH14602.1"/>
    <property type="molecule type" value="Genomic_DNA"/>
</dbReference>
<dbReference type="OrthoDB" id="274958at2759"/>
<accession>C9ZYV3</accession>
<dbReference type="AlphaFoldDB" id="C9ZYV3"/>
<dbReference type="RefSeq" id="XP_011776868.1">
    <property type="nucleotide sequence ID" value="XM_011778566.1"/>
</dbReference>
<proteinExistence type="predicted"/>
<organism evidence="1 2">
    <name type="scientific">Trypanosoma brucei gambiense (strain MHOM/CI/86/DAL972)</name>
    <dbReference type="NCBI Taxonomy" id="679716"/>
    <lineage>
        <taxon>Eukaryota</taxon>
        <taxon>Discoba</taxon>
        <taxon>Euglenozoa</taxon>
        <taxon>Kinetoplastea</taxon>
        <taxon>Metakinetoplastina</taxon>
        <taxon>Trypanosomatida</taxon>
        <taxon>Trypanosomatidae</taxon>
        <taxon>Trypanosoma</taxon>
    </lineage>
</organism>
<dbReference type="VEuPathDB" id="TriTrypDB:Tbg972.9.6780"/>
<gene>
    <name evidence="1" type="ORF">TbgDal_IX6780</name>
</gene>
<dbReference type="Proteomes" id="UP000002316">
    <property type="component" value="Chromosome 9"/>
</dbReference>
<sequence>MCSFVVLPPGSTVRGLTFSRSCLPCCTRLIRVSFLLVSLLSALQNLRTVGMSQLWVKRAKAEVSRHSRLLETVNRVFPMPFEERRSRVGMVTYGTYRWLRFFPLLLVPIVIVGAILESRDIPQEHVFTSLHLWLADHGVFRHDTVKALNPAFEDERRSIEWKANDRRWRFTGLDMPSMRELREFTAINIDRRDSY</sequence>
<evidence type="ECO:0000313" key="2">
    <source>
        <dbReference type="Proteomes" id="UP000002316"/>
    </source>
</evidence>
<protein>
    <submittedName>
        <fullName evidence="1">Uncharacterized protein</fullName>
    </submittedName>
</protein>
<dbReference type="KEGG" id="tbg:TbgDal_IX6780"/>
<evidence type="ECO:0000313" key="1">
    <source>
        <dbReference type="EMBL" id="CBH14602.1"/>
    </source>
</evidence>
<reference evidence="2" key="1">
    <citation type="journal article" date="2010" name="PLoS Negl. Trop. Dis.">
        <title>The genome sequence of Trypanosoma brucei gambiense, causative agent of chronic human african trypanosomiasis.</title>
        <authorList>
            <person name="Jackson A.P."/>
            <person name="Sanders M."/>
            <person name="Berry A."/>
            <person name="McQuillan J."/>
            <person name="Aslett M.A."/>
            <person name="Quail M.A."/>
            <person name="Chukualim B."/>
            <person name="Capewell P."/>
            <person name="MacLeod A."/>
            <person name="Melville S.E."/>
            <person name="Gibson W."/>
            <person name="Barry J.D."/>
            <person name="Berriman M."/>
            <person name="Hertz-Fowler C."/>
        </authorList>
    </citation>
    <scope>NUCLEOTIDE SEQUENCE [LARGE SCALE GENOMIC DNA]</scope>
    <source>
        <strain evidence="2">MHOM/CI/86/DAL972</strain>
    </source>
</reference>
<name>C9ZYV3_TRYB9</name>